<feature type="domain" description="HMG box" evidence="3">
    <location>
        <begin position="66"/>
        <end position="134"/>
    </location>
</feature>
<dbReference type="SUPFAM" id="SSF47095">
    <property type="entry name" value="HMG-box"/>
    <property type="match status" value="1"/>
</dbReference>
<feature type="DNA-binding region" description="HMG box" evidence="1">
    <location>
        <begin position="66"/>
        <end position="134"/>
    </location>
</feature>
<dbReference type="AlphaFoldDB" id="A0A9W8M797"/>
<dbReference type="InterPro" id="IPR009071">
    <property type="entry name" value="HMG_box_dom"/>
</dbReference>
<feature type="compositionally biased region" description="Basic residues" evidence="2">
    <location>
        <begin position="185"/>
        <end position="194"/>
    </location>
</feature>
<proteinExistence type="predicted"/>
<evidence type="ECO:0000259" key="3">
    <source>
        <dbReference type="PROSITE" id="PS50118"/>
    </source>
</evidence>
<evidence type="ECO:0000313" key="4">
    <source>
        <dbReference type="EMBL" id="KAJ2867094.1"/>
    </source>
</evidence>
<organism evidence="4 5">
    <name type="scientific">Coemansia aciculifera</name>
    <dbReference type="NCBI Taxonomy" id="417176"/>
    <lineage>
        <taxon>Eukaryota</taxon>
        <taxon>Fungi</taxon>
        <taxon>Fungi incertae sedis</taxon>
        <taxon>Zoopagomycota</taxon>
        <taxon>Kickxellomycotina</taxon>
        <taxon>Kickxellomycetes</taxon>
        <taxon>Kickxellales</taxon>
        <taxon>Kickxellaceae</taxon>
        <taxon>Coemansia</taxon>
    </lineage>
</organism>
<accession>A0A9W8M797</accession>
<name>A0A9W8M797_9FUNG</name>
<feature type="region of interest" description="Disordered" evidence="2">
    <location>
        <begin position="155"/>
        <end position="234"/>
    </location>
</feature>
<dbReference type="InterPro" id="IPR036910">
    <property type="entry name" value="HMG_box_dom_sf"/>
</dbReference>
<feature type="compositionally biased region" description="Basic and acidic residues" evidence="2">
    <location>
        <begin position="222"/>
        <end position="234"/>
    </location>
</feature>
<gene>
    <name evidence="4" type="ORF">GGH94_001073</name>
</gene>
<dbReference type="Proteomes" id="UP001140074">
    <property type="component" value="Unassembled WGS sequence"/>
</dbReference>
<evidence type="ECO:0000256" key="2">
    <source>
        <dbReference type="SAM" id="MobiDB-lite"/>
    </source>
</evidence>
<keyword evidence="5" id="KW-1185">Reference proteome</keyword>
<comment type="caution">
    <text evidence="4">The sequence shown here is derived from an EMBL/GenBank/DDBJ whole genome shotgun (WGS) entry which is preliminary data.</text>
</comment>
<feature type="compositionally biased region" description="Basic residues" evidence="2">
    <location>
        <begin position="212"/>
        <end position="221"/>
    </location>
</feature>
<evidence type="ECO:0000256" key="1">
    <source>
        <dbReference type="PROSITE-ProRule" id="PRU00267"/>
    </source>
</evidence>
<evidence type="ECO:0000313" key="5">
    <source>
        <dbReference type="Proteomes" id="UP001140074"/>
    </source>
</evidence>
<keyword evidence="1" id="KW-0539">Nucleus</keyword>
<feature type="compositionally biased region" description="Polar residues" evidence="2">
    <location>
        <begin position="155"/>
        <end position="168"/>
    </location>
</feature>
<keyword evidence="1" id="KW-0238">DNA-binding</keyword>
<feature type="compositionally biased region" description="Low complexity" evidence="2">
    <location>
        <begin position="198"/>
        <end position="211"/>
    </location>
</feature>
<dbReference type="GO" id="GO:0005634">
    <property type="term" value="C:nucleus"/>
    <property type="evidence" value="ECO:0007669"/>
    <property type="project" value="UniProtKB-UniRule"/>
</dbReference>
<sequence length="234" mass="26472">MSNDTSQPLLLITGAEAAKLAAACRTIASIFKTASEYVPVPGGLPVRDSQHVRDVQPEVLSKPKKPNKPLKAEALYNRKHRIKLRIAFPDKDKKEITEMLADQWAQASDDVREEVFAEERTLQTQYDRDLAVYEIKLREYEAPVRVNEPTYIVNERTSPVNEGRNSYVDTEASDDGGNEYSSKAAKPKKKKRRKSSYDDVGLDLGLELGGSLKKKKKKRSKSKDGTRRSRDRSY</sequence>
<dbReference type="EMBL" id="JANBUY010000025">
    <property type="protein sequence ID" value="KAJ2867094.1"/>
    <property type="molecule type" value="Genomic_DNA"/>
</dbReference>
<dbReference type="Gene3D" id="1.10.30.10">
    <property type="entry name" value="High mobility group box domain"/>
    <property type="match status" value="1"/>
</dbReference>
<dbReference type="PROSITE" id="PS50118">
    <property type="entry name" value="HMG_BOX_2"/>
    <property type="match status" value="1"/>
</dbReference>
<protein>
    <recommendedName>
        <fullName evidence="3">HMG box domain-containing protein</fullName>
    </recommendedName>
</protein>
<dbReference type="GO" id="GO:0003677">
    <property type="term" value="F:DNA binding"/>
    <property type="evidence" value="ECO:0007669"/>
    <property type="project" value="UniProtKB-UniRule"/>
</dbReference>
<reference evidence="4" key="1">
    <citation type="submission" date="2022-07" db="EMBL/GenBank/DDBJ databases">
        <title>Phylogenomic reconstructions and comparative analyses of Kickxellomycotina fungi.</title>
        <authorList>
            <person name="Reynolds N.K."/>
            <person name="Stajich J.E."/>
            <person name="Barry K."/>
            <person name="Grigoriev I.V."/>
            <person name="Crous P."/>
            <person name="Smith M.E."/>
        </authorList>
    </citation>
    <scope>NUCLEOTIDE SEQUENCE</scope>
    <source>
        <strain evidence="4">RSA 476</strain>
    </source>
</reference>